<dbReference type="HOGENOM" id="CLU_868316_0_0_3"/>
<keyword evidence="2" id="KW-1185">Reference proteome</keyword>
<dbReference type="InterPro" id="IPR009078">
    <property type="entry name" value="Ferritin-like_SF"/>
</dbReference>
<gene>
    <name evidence="1" type="ORF">Osc7112_6071</name>
</gene>
<dbReference type="OrthoDB" id="479408at2"/>
<evidence type="ECO:0000313" key="1">
    <source>
        <dbReference type="EMBL" id="AFZ10261.1"/>
    </source>
</evidence>
<dbReference type="EMBL" id="CP003614">
    <property type="protein sequence ID" value="AFZ10261.1"/>
    <property type="molecule type" value="Genomic_DNA"/>
</dbReference>
<sequence length="320" mass="37080">MKATGKVHTIDLAGNQYQSPRYLQSRARINSLIDHYMSLEVLSDRLSDLPQQFSAPHPRPWEPIDWQGINRDQIIGVKPEIFLQILASAAEIEAPIRSYGRESWCYLHHIYPQMARFMGGIFDDNGNILEIGVWEKEERQHCPTFRKIYQQLTAEKLQVKPNSVNGCQSTGDAWQDTYKHVISRLSTEWGATSVYLWLMVHSTGALQQAISQPLQDEINHLAKFWGFSRWAFSQSYFNQLKGSTKNLIALLKHHQIERTHGNDVFNTSLSLKQLSLVLELTFTFTRVMVRLRRWNRELSRSYLRHLFGTAPMVDAPRRVA</sequence>
<reference evidence="1 2" key="1">
    <citation type="submission" date="2012-05" db="EMBL/GenBank/DDBJ databases">
        <title>Finished chromosome of genome of Oscillatoria sp. PCC 7112.</title>
        <authorList>
            <consortium name="US DOE Joint Genome Institute"/>
            <person name="Gugger M."/>
            <person name="Coursin T."/>
            <person name="Rippka R."/>
            <person name="Tandeau De Marsac N."/>
            <person name="Huntemann M."/>
            <person name="Wei C.-L."/>
            <person name="Han J."/>
            <person name="Detter J.C."/>
            <person name="Han C."/>
            <person name="Tapia R."/>
            <person name="Davenport K."/>
            <person name="Daligault H."/>
            <person name="Erkkila T."/>
            <person name="Gu W."/>
            <person name="Munk A.C.C."/>
            <person name="Teshima H."/>
            <person name="Xu Y."/>
            <person name="Chain P."/>
            <person name="Chen A."/>
            <person name="Krypides N."/>
            <person name="Mavromatis K."/>
            <person name="Markowitz V."/>
            <person name="Szeto E."/>
            <person name="Ivanova N."/>
            <person name="Mikhailova N."/>
            <person name="Ovchinnikova G."/>
            <person name="Pagani I."/>
            <person name="Pati A."/>
            <person name="Goodwin L."/>
            <person name="Peters L."/>
            <person name="Pitluck S."/>
            <person name="Woyke T."/>
            <person name="Kerfeld C."/>
        </authorList>
    </citation>
    <scope>NUCLEOTIDE SEQUENCE [LARGE SCALE GENOMIC DNA]</scope>
    <source>
        <strain evidence="1 2">PCC 7112</strain>
    </source>
</reference>
<dbReference type="Proteomes" id="UP000010478">
    <property type="component" value="Chromosome"/>
</dbReference>
<name>K9VQP0_9CYAN</name>
<dbReference type="KEGG" id="oni:Osc7112_6071"/>
<dbReference type="PATRIC" id="fig|179408.3.peg.7562"/>
<dbReference type="SUPFAM" id="SSF47240">
    <property type="entry name" value="Ferritin-like"/>
    <property type="match status" value="1"/>
</dbReference>
<evidence type="ECO:0000313" key="2">
    <source>
        <dbReference type="Proteomes" id="UP000010478"/>
    </source>
</evidence>
<organism evidence="1 2">
    <name type="scientific">Phormidium nigroviride PCC 7112</name>
    <dbReference type="NCBI Taxonomy" id="179408"/>
    <lineage>
        <taxon>Bacteria</taxon>
        <taxon>Bacillati</taxon>
        <taxon>Cyanobacteriota</taxon>
        <taxon>Cyanophyceae</taxon>
        <taxon>Oscillatoriophycideae</taxon>
        <taxon>Oscillatoriales</taxon>
        <taxon>Oscillatoriaceae</taxon>
        <taxon>Phormidium</taxon>
    </lineage>
</organism>
<accession>K9VQP0</accession>
<dbReference type="AlphaFoldDB" id="K9VQP0"/>
<dbReference type="RefSeq" id="WP_015179461.1">
    <property type="nucleotide sequence ID" value="NC_019729.1"/>
</dbReference>
<proteinExistence type="predicted"/>
<dbReference type="STRING" id="179408.Osc7112_6071"/>
<protein>
    <submittedName>
        <fullName evidence="1">Uncharacterized protein</fullName>
    </submittedName>
</protein>
<dbReference type="eggNOG" id="COG1633">
    <property type="taxonomic scope" value="Bacteria"/>
</dbReference>